<comment type="catalytic activity">
    <reaction evidence="4">
        <text>Hydrolysis of terminal non-reducing beta-D-fructofuranoside residues in beta-D-fructofuranosides.</text>
        <dbReference type="EC" id="3.2.1.26"/>
    </reaction>
</comment>
<sequence length="477" mass="54897">MDFSNRQNRLVRLSEVSQSYLDKIKNLAQSDPYYPSYHIAPLHGLLNDPNGLSFFNGEHHLFYQWFPLGPVHGLKHWYHVSTQDFVHFYDHGVAMWPDQEYDLQGCYTGVALAKQEELHLYYTANRIDQMGEIHQTQAFAVMNKQGEVSKKGVLVEENREHYTHEFRDPIILEQNDQHYMLVGAQGVDGKGKLAAYHNFRNDGFVHLGNIDIGLEDFGYMWECPNYFEQDDLGIFIFSPQGVASDSKYDLNNVFSVVYMIGNPIDFNSCTYTHTGWHELDKGFDFYAPQTYLDEQGRRILLGWLGNSKSEYPTDKNYWAHMLTIPRQLTVEGEYLLQQPLTELTALRQTSLPLTPKQRLISPAFELELEVKGEFCVLFGNDLQECLQFSGSSSEFCLDRSNVSQLHAEQFGTVRYAKRAQDEQVIRIFVDHSSIEIFADNGRTVFTSRLFVQDMSQLRIANASGVIHYLAPIQLSSS</sequence>
<dbReference type="UniPathway" id="UPA00238"/>
<dbReference type="NCBIfam" id="TIGR01322">
    <property type="entry name" value="scrB_fam"/>
    <property type="match status" value="1"/>
</dbReference>
<organism evidence="8 9">
    <name type="scientific">Vibrio sinaloensis DSM 21326</name>
    <dbReference type="NCBI Taxonomy" id="945550"/>
    <lineage>
        <taxon>Bacteria</taxon>
        <taxon>Pseudomonadati</taxon>
        <taxon>Pseudomonadota</taxon>
        <taxon>Gammaproteobacteria</taxon>
        <taxon>Vibrionales</taxon>
        <taxon>Vibrionaceae</taxon>
        <taxon>Vibrio</taxon>
        <taxon>Vibrio oreintalis group</taxon>
    </lineage>
</organism>
<dbReference type="SMART" id="SM00640">
    <property type="entry name" value="Glyco_32"/>
    <property type="match status" value="1"/>
</dbReference>
<dbReference type="InterPro" id="IPR018053">
    <property type="entry name" value="Glyco_hydro_32_AS"/>
</dbReference>
<proteinExistence type="inferred from homology"/>
<comment type="pathway">
    <text evidence="5">Glycan biosynthesis; sucrose metabolism.</text>
</comment>
<dbReference type="PANTHER" id="PTHR43101:SF1">
    <property type="entry name" value="BETA-FRUCTOSIDASE"/>
    <property type="match status" value="1"/>
</dbReference>
<dbReference type="Pfam" id="PF08244">
    <property type="entry name" value="Glyco_hydro_32C"/>
    <property type="match status" value="1"/>
</dbReference>
<dbReference type="EMBL" id="AEVT01000058">
    <property type="protein sequence ID" value="EGA70576.1"/>
    <property type="molecule type" value="Genomic_DNA"/>
</dbReference>
<dbReference type="Proteomes" id="UP000006228">
    <property type="component" value="Unassembled WGS sequence"/>
</dbReference>
<comment type="similarity">
    <text evidence="1 4">Belongs to the glycosyl hydrolase 32 family.</text>
</comment>
<dbReference type="InterPro" id="IPR013189">
    <property type="entry name" value="Glyco_hydro_32_C"/>
</dbReference>
<dbReference type="PANTHER" id="PTHR43101">
    <property type="entry name" value="BETA-FRUCTOSIDASE"/>
    <property type="match status" value="1"/>
</dbReference>
<evidence type="ECO:0000256" key="5">
    <source>
        <dbReference type="RuleBase" id="RU365015"/>
    </source>
</evidence>
<dbReference type="InterPro" id="IPR023296">
    <property type="entry name" value="Glyco_hydro_beta-prop_sf"/>
</dbReference>
<dbReference type="InterPro" id="IPR051214">
    <property type="entry name" value="GH32_Enzymes"/>
</dbReference>
<gene>
    <name evidence="8" type="ORF">VISI1226_00885</name>
</gene>
<keyword evidence="2 4" id="KW-0378">Hydrolase</keyword>
<dbReference type="Pfam" id="PF00251">
    <property type="entry name" value="Glyco_hydro_32N"/>
    <property type="match status" value="1"/>
</dbReference>
<dbReference type="SUPFAM" id="SSF75005">
    <property type="entry name" value="Arabinanase/levansucrase/invertase"/>
    <property type="match status" value="1"/>
</dbReference>
<dbReference type="GeneID" id="95569150"/>
<dbReference type="PROSITE" id="PS00609">
    <property type="entry name" value="GLYCOSYL_HYDROL_F32"/>
    <property type="match status" value="1"/>
</dbReference>
<feature type="domain" description="Glycosyl hydrolase family 32 C-terminal" evidence="7">
    <location>
        <begin position="366"/>
        <end position="465"/>
    </location>
</feature>
<feature type="domain" description="Glycosyl hydrolase family 32 N-terminal" evidence="6">
    <location>
        <begin position="38"/>
        <end position="339"/>
    </location>
</feature>
<dbReference type="OrthoDB" id="9801455at2"/>
<accession>E8M6C6</accession>
<dbReference type="GO" id="GO:0005985">
    <property type="term" value="P:sucrose metabolic process"/>
    <property type="evidence" value="ECO:0007669"/>
    <property type="project" value="UniProtKB-UniPathway"/>
</dbReference>
<protein>
    <recommendedName>
        <fullName evidence="4">Sucrose-6-phosphate hydrolase</fullName>
        <ecNumber evidence="4">3.2.1.26</ecNumber>
    </recommendedName>
    <alternativeName>
        <fullName evidence="5">Invertase</fullName>
    </alternativeName>
</protein>
<dbReference type="SUPFAM" id="SSF49899">
    <property type="entry name" value="Concanavalin A-like lectins/glucanases"/>
    <property type="match status" value="1"/>
</dbReference>
<evidence type="ECO:0000259" key="6">
    <source>
        <dbReference type="Pfam" id="PF00251"/>
    </source>
</evidence>
<reference evidence="8 9" key="1">
    <citation type="journal article" date="2012" name="Int. J. Syst. Evol. Microbiol.">
        <title>Vibrio caribbeanicus sp. nov., isolated from the marine sponge Scleritoderma cyanea.</title>
        <authorList>
            <person name="Hoffmann M."/>
            <person name="Monday S.R."/>
            <person name="Allard M.W."/>
            <person name="Strain E.A."/>
            <person name="Whittaker P."/>
            <person name="Naum M."/>
            <person name="McCarthy P.J."/>
            <person name="Lopez J.V."/>
            <person name="Fischer M."/>
            <person name="Brown E.W."/>
        </authorList>
    </citation>
    <scope>NUCLEOTIDE SEQUENCE [LARGE SCALE GENOMIC DNA]</scope>
    <source>
        <strain evidence="9">DSMZ 21326</strain>
    </source>
</reference>
<dbReference type="InterPro" id="IPR013320">
    <property type="entry name" value="ConA-like_dom_sf"/>
</dbReference>
<dbReference type="eggNOG" id="COG1621">
    <property type="taxonomic scope" value="Bacteria"/>
</dbReference>
<evidence type="ECO:0000256" key="3">
    <source>
        <dbReference type="ARBA" id="ARBA00023295"/>
    </source>
</evidence>
<evidence type="ECO:0000256" key="1">
    <source>
        <dbReference type="ARBA" id="ARBA00009902"/>
    </source>
</evidence>
<dbReference type="InterPro" id="IPR013148">
    <property type="entry name" value="Glyco_hydro_32_N"/>
</dbReference>
<evidence type="ECO:0000313" key="9">
    <source>
        <dbReference type="Proteomes" id="UP000006228"/>
    </source>
</evidence>
<dbReference type="GO" id="GO:0004564">
    <property type="term" value="F:beta-fructofuranosidase activity"/>
    <property type="evidence" value="ECO:0007669"/>
    <property type="project" value="UniProtKB-EC"/>
</dbReference>
<keyword evidence="5" id="KW-0963">Cytoplasm</keyword>
<dbReference type="Gene3D" id="2.60.120.560">
    <property type="entry name" value="Exo-inulinase, domain 1"/>
    <property type="match status" value="1"/>
</dbReference>
<evidence type="ECO:0000259" key="7">
    <source>
        <dbReference type="Pfam" id="PF08244"/>
    </source>
</evidence>
<dbReference type="Gene3D" id="2.115.10.20">
    <property type="entry name" value="Glycosyl hydrolase domain, family 43"/>
    <property type="match status" value="1"/>
</dbReference>
<name>E8M6C6_PHOS4</name>
<dbReference type="InterPro" id="IPR001362">
    <property type="entry name" value="Glyco_hydro_32"/>
</dbReference>
<evidence type="ECO:0000313" key="8">
    <source>
        <dbReference type="EMBL" id="EGA70576.1"/>
    </source>
</evidence>
<keyword evidence="3 4" id="KW-0326">Glycosidase</keyword>
<dbReference type="CDD" id="cd18623">
    <property type="entry name" value="GH32_ScrB-like"/>
    <property type="match status" value="1"/>
</dbReference>
<dbReference type="AlphaFoldDB" id="E8M6C6"/>
<comment type="subcellular location">
    <subcellularLocation>
        <location evidence="5">Cytoplasm</location>
    </subcellularLocation>
</comment>
<keyword evidence="5" id="KW-0119">Carbohydrate metabolism</keyword>
<dbReference type="EC" id="3.2.1.26" evidence="4"/>
<evidence type="ECO:0000256" key="2">
    <source>
        <dbReference type="ARBA" id="ARBA00022801"/>
    </source>
</evidence>
<evidence type="ECO:0000256" key="4">
    <source>
        <dbReference type="RuleBase" id="RU362110"/>
    </source>
</evidence>
<dbReference type="InterPro" id="IPR006232">
    <property type="entry name" value="Suc6P_hydrolase"/>
</dbReference>
<comment type="function">
    <text evidence="5">Enables the bacterium to metabolize sucrose as a sole carbon source.</text>
</comment>
<comment type="caution">
    <text evidence="8">The sequence shown here is derived from an EMBL/GenBank/DDBJ whole genome shotgun (WGS) entry which is preliminary data.</text>
</comment>
<dbReference type="GO" id="GO:0005737">
    <property type="term" value="C:cytoplasm"/>
    <property type="evidence" value="ECO:0007669"/>
    <property type="project" value="UniProtKB-SubCell"/>
</dbReference>
<dbReference type="RefSeq" id="WP_008076588.1">
    <property type="nucleotide sequence ID" value="NZ_AEVT01000058.1"/>
</dbReference>